<proteinExistence type="predicted"/>
<dbReference type="InterPro" id="IPR036691">
    <property type="entry name" value="Endo/exonu/phosph_ase_sf"/>
</dbReference>
<dbReference type="KEGG" id="bdw:94335013"/>
<dbReference type="Gene3D" id="3.60.10.10">
    <property type="entry name" value="Endonuclease/exonuclease/phosphatase"/>
    <property type="match status" value="1"/>
</dbReference>
<dbReference type="RefSeq" id="XP_067804554.1">
    <property type="nucleotide sequence ID" value="XM_067945763.1"/>
</dbReference>
<evidence type="ECO:0000259" key="1">
    <source>
        <dbReference type="SMART" id="SM00128"/>
    </source>
</evidence>
<dbReference type="PANTHER" id="PTHR11200:SF275">
    <property type="entry name" value="LD06095P"/>
    <property type="match status" value="1"/>
</dbReference>
<keyword evidence="2" id="KW-0255">Endonuclease</keyword>
<dbReference type="GO" id="GO:0004519">
    <property type="term" value="F:endonuclease activity"/>
    <property type="evidence" value="ECO:0007669"/>
    <property type="project" value="UniProtKB-KW"/>
</dbReference>
<dbReference type="AlphaFoldDB" id="A0AAD9UQB6"/>
<reference evidence="2" key="1">
    <citation type="journal article" date="2023" name="Nat. Microbiol.">
        <title>Babesia duncani multi-omics identifies virulence factors and drug targets.</title>
        <authorList>
            <person name="Singh P."/>
            <person name="Lonardi S."/>
            <person name="Liang Q."/>
            <person name="Vydyam P."/>
            <person name="Khabirova E."/>
            <person name="Fang T."/>
            <person name="Gihaz S."/>
            <person name="Thekkiniath J."/>
            <person name="Munshi M."/>
            <person name="Abel S."/>
            <person name="Ciampossin L."/>
            <person name="Batugedara G."/>
            <person name="Gupta M."/>
            <person name="Lu X.M."/>
            <person name="Lenz T."/>
            <person name="Chakravarty S."/>
            <person name="Cornillot E."/>
            <person name="Hu Y."/>
            <person name="Ma W."/>
            <person name="Gonzalez L.M."/>
            <person name="Sanchez S."/>
            <person name="Estrada K."/>
            <person name="Sanchez-Flores A."/>
            <person name="Montero E."/>
            <person name="Harb O.S."/>
            <person name="Le Roch K.G."/>
            <person name="Mamoun C.B."/>
        </authorList>
    </citation>
    <scope>NUCLEOTIDE SEQUENCE</scope>
    <source>
        <strain evidence="2">WA1</strain>
    </source>
</reference>
<dbReference type="Proteomes" id="UP001214638">
    <property type="component" value="Unassembled WGS sequence"/>
</dbReference>
<gene>
    <name evidence="2" type="ORF">BdWA1_000715</name>
</gene>
<keyword evidence="2" id="KW-0378">Hydrolase</keyword>
<feature type="domain" description="Inositol polyphosphate-related phosphatase" evidence="1">
    <location>
        <begin position="97"/>
        <end position="429"/>
    </location>
</feature>
<dbReference type="EMBL" id="JALLKP010000001">
    <property type="protein sequence ID" value="KAK2197712.1"/>
    <property type="molecule type" value="Genomic_DNA"/>
</dbReference>
<evidence type="ECO:0000313" key="2">
    <source>
        <dbReference type="EMBL" id="KAK2197712.1"/>
    </source>
</evidence>
<protein>
    <submittedName>
        <fullName evidence="2">Bifunctional Endonuclease-exonuclease-phosphatase superfamily/Inositol polyphosphate-related phosphatase</fullName>
    </submittedName>
</protein>
<sequence>MEFESEEYCTKSVREMVRDYDERVRPSNPSAWALNPDSPRVGECIRIFVGSWNCIYQEFHECAILSSCASDSFDGTRRERFSNWIKKLATKFGSVPSDTQKHVLLRRSTINIDLPSDNDSEPLSEWISPDYDVYIISLQETLSSRLFNAITCYLQQACKRECIRIKLPEYKISGYGDGAILHTKSTSLAVWVRSDLIESKKVLVGKSKAMALSMLNHSKGAVALHLQIYDQNVCIIGSHLPSKPSERERSVDYLFKRIGHVYGEGQDLEFSNIFNHVIWTGDFNFRLSGINAQGALDLLELGKRNELLFYDEFHSEGQSIFRRYEFKESKIEFDPTYKKRDDRNVLNKSDPNWAKNEYQTQYETQWYKGKNLVERIPSWTDRVLVWSRPTDSNRLVCEPQSYKDAIPKTKSLLLASDHSPVSCGFTMLPLF</sequence>
<dbReference type="InterPro" id="IPR000300">
    <property type="entry name" value="IPPc"/>
</dbReference>
<evidence type="ECO:0000313" key="3">
    <source>
        <dbReference type="Proteomes" id="UP001214638"/>
    </source>
</evidence>
<comment type="caution">
    <text evidence="2">The sequence shown here is derived from an EMBL/GenBank/DDBJ whole genome shotgun (WGS) entry which is preliminary data.</text>
</comment>
<dbReference type="GO" id="GO:0046856">
    <property type="term" value="P:phosphatidylinositol dephosphorylation"/>
    <property type="evidence" value="ECO:0007669"/>
    <property type="project" value="InterPro"/>
</dbReference>
<dbReference type="SUPFAM" id="SSF56219">
    <property type="entry name" value="DNase I-like"/>
    <property type="match status" value="1"/>
</dbReference>
<organism evidence="2 3">
    <name type="scientific">Babesia duncani</name>
    <dbReference type="NCBI Taxonomy" id="323732"/>
    <lineage>
        <taxon>Eukaryota</taxon>
        <taxon>Sar</taxon>
        <taxon>Alveolata</taxon>
        <taxon>Apicomplexa</taxon>
        <taxon>Aconoidasida</taxon>
        <taxon>Piroplasmida</taxon>
        <taxon>Babesiidae</taxon>
        <taxon>Babesia</taxon>
    </lineage>
</organism>
<dbReference type="GO" id="GO:0004439">
    <property type="term" value="F:phosphatidylinositol-4,5-bisphosphate 5-phosphatase activity"/>
    <property type="evidence" value="ECO:0007669"/>
    <property type="project" value="TreeGrafter"/>
</dbReference>
<dbReference type="Pfam" id="PF22669">
    <property type="entry name" value="Exo_endo_phos2"/>
    <property type="match status" value="1"/>
</dbReference>
<dbReference type="GeneID" id="94335013"/>
<dbReference type="PANTHER" id="PTHR11200">
    <property type="entry name" value="INOSITOL 5-PHOSPHATASE"/>
    <property type="match status" value="1"/>
</dbReference>
<keyword evidence="2" id="KW-0540">Nuclease</keyword>
<keyword evidence="3" id="KW-1185">Reference proteome</keyword>
<name>A0AAD9UQB6_9APIC</name>
<dbReference type="SMART" id="SM00128">
    <property type="entry name" value="IPPc"/>
    <property type="match status" value="1"/>
</dbReference>
<dbReference type="InterPro" id="IPR046985">
    <property type="entry name" value="IP5"/>
</dbReference>
<accession>A0AAD9UQB6</accession>